<dbReference type="Pfam" id="PF19872">
    <property type="entry name" value="DUF6345"/>
    <property type="match status" value="1"/>
</dbReference>
<dbReference type="STRING" id="1325335.GCA_001418025_02431"/>
<dbReference type="EMBL" id="CYGZ01000022">
    <property type="protein sequence ID" value="CUA81119.1"/>
    <property type="molecule type" value="Genomic_DNA"/>
</dbReference>
<evidence type="ECO:0000313" key="1">
    <source>
        <dbReference type="EMBL" id="CUA81119.1"/>
    </source>
</evidence>
<sequence>MAGALGLNLVPLSAEAALEYTVLGVGSYVSSSLSDLDNGDAYKFRDRLSEKNWTRTAQWYDSAVYYTDFTKYGNESDILYFTGHGGSSGNLALSYRYVETGLRDFANWYQVGGDIKGTDRASNEDAEWMIFAACEALDQVYWGKQLANGLHHIFGYHGVSNDYTDTKIIDNFFNRALGVNGYSAYTLFSAWMHANRTYSEYDWAIIGHNNNKYDYLHNVGSGATADVTGTSDVYRWKGTDPNSIIGYYTTENISSYLKTGDELTTPTAQEELDELNNEYRVKFKVKPEKINLKMIQSNLLGENYTEFNYKENKSKVYSSQNGTLEVYNDNSFVYSRQIEFDPITKSSDEVLKDINAFIEKNGGLRSDLKLKHFLPIVEQDDLGNDVIVGYTVVFVQSLDGTYLDGEAAEAIVVGYDKNGVNFYKRNVKEVTQKIKVKDLSVKKLEKAMETAKKKANSHFKFDGNIDPESVTKHLYNDHKPLVR</sequence>
<name>A0A0K6GQV2_9BACL</name>
<dbReference type="AlphaFoldDB" id="A0A0K6GQV2"/>
<protein>
    <submittedName>
        <fullName evidence="1">Uncharacterized protein</fullName>
    </submittedName>
</protein>
<dbReference type="InterPro" id="IPR045926">
    <property type="entry name" value="DUF6345"/>
</dbReference>
<dbReference type="Proteomes" id="UP000182738">
    <property type="component" value="Unassembled WGS sequence"/>
</dbReference>
<proteinExistence type="predicted"/>
<evidence type="ECO:0000313" key="2">
    <source>
        <dbReference type="Proteomes" id="UP000182738"/>
    </source>
</evidence>
<organism evidence="1 2">
    <name type="scientific">Anoxybacillus suryakundensis</name>
    <dbReference type="NCBI Taxonomy" id="1325335"/>
    <lineage>
        <taxon>Bacteria</taxon>
        <taxon>Bacillati</taxon>
        <taxon>Bacillota</taxon>
        <taxon>Bacilli</taxon>
        <taxon>Bacillales</taxon>
        <taxon>Anoxybacillaceae</taxon>
        <taxon>Anoxybacillus</taxon>
    </lineage>
</organism>
<gene>
    <name evidence="1" type="ORF">Ga0061060_1222</name>
</gene>
<reference evidence="2" key="1">
    <citation type="submission" date="2015-08" db="EMBL/GenBank/DDBJ databases">
        <authorList>
            <person name="Varghese N."/>
        </authorList>
    </citation>
    <scope>NUCLEOTIDE SEQUENCE [LARGE SCALE GENOMIC DNA]</scope>
    <source>
        <strain evidence="2">DSM 27374</strain>
    </source>
</reference>
<accession>A0A0K6GQV2</accession>
<keyword evidence="2" id="KW-1185">Reference proteome</keyword>